<dbReference type="GO" id="GO:0030979">
    <property type="term" value="P:alpha-glucan biosynthetic process"/>
    <property type="evidence" value="ECO:0007669"/>
    <property type="project" value="InterPro"/>
</dbReference>
<feature type="domain" description="Glycoside hydrolase family 57 N-terminal" evidence="3">
    <location>
        <begin position="8"/>
        <end position="394"/>
    </location>
</feature>
<dbReference type="EC" id="2.4.1.18" evidence="5"/>
<accession>A0A3B1BM47</accession>
<comment type="similarity">
    <text evidence="1">Belongs to the glycosyl hydrolase 57 family.</text>
</comment>
<dbReference type="Pfam" id="PF09210">
    <property type="entry name" value="BE_C"/>
    <property type="match status" value="1"/>
</dbReference>
<dbReference type="PANTHER" id="PTHR41695">
    <property type="entry name" value="1,4-ALPHA-GLUCAN BRANCHING ENZYME RV3031-RELATED"/>
    <property type="match status" value="1"/>
</dbReference>
<keyword evidence="5" id="KW-0328">Glycosyltransferase</keyword>
<dbReference type="Gene3D" id="1.20.1430.10">
    <property type="entry name" value="Families 57/38 glycoside transferase, middle domain"/>
    <property type="match status" value="1"/>
</dbReference>
<evidence type="ECO:0000256" key="2">
    <source>
        <dbReference type="ARBA" id="ARBA00023277"/>
    </source>
</evidence>
<keyword evidence="2" id="KW-0119">Carbohydrate metabolism</keyword>
<name>A0A3B1BM47_9ZZZZ</name>
<evidence type="ECO:0000256" key="1">
    <source>
        <dbReference type="ARBA" id="ARBA00006821"/>
    </source>
</evidence>
<evidence type="ECO:0000259" key="4">
    <source>
        <dbReference type="Pfam" id="PF09210"/>
    </source>
</evidence>
<dbReference type="SUPFAM" id="SSF88713">
    <property type="entry name" value="Glycoside hydrolase/deacetylase"/>
    <property type="match status" value="1"/>
</dbReference>
<dbReference type="GO" id="GO:0005576">
    <property type="term" value="C:extracellular region"/>
    <property type="evidence" value="ECO:0007669"/>
    <property type="project" value="TreeGrafter"/>
</dbReference>
<dbReference type="InterPro" id="IPR037090">
    <property type="entry name" value="57_glycoside_trans_central"/>
</dbReference>
<evidence type="ECO:0000259" key="3">
    <source>
        <dbReference type="Pfam" id="PF03065"/>
    </source>
</evidence>
<dbReference type="PANTHER" id="PTHR41695:SF1">
    <property type="entry name" value="1,4-ALPHA-GLUCAN BRANCHING ENZYME TK1436"/>
    <property type="match status" value="1"/>
</dbReference>
<dbReference type="InterPro" id="IPR027291">
    <property type="entry name" value="Glyco_hydro_38_N_sf"/>
</dbReference>
<dbReference type="GO" id="GO:0003844">
    <property type="term" value="F:1,4-alpha-glucan branching enzyme activity"/>
    <property type="evidence" value="ECO:0007669"/>
    <property type="project" value="UniProtKB-EC"/>
</dbReference>
<dbReference type="InterPro" id="IPR004300">
    <property type="entry name" value="Glyco_hydro_57_N"/>
</dbReference>
<dbReference type="InterPro" id="IPR015293">
    <property type="entry name" value="BE_C"/>
</dbReference>
<dbReference type="InterPro" id="IPR028995">
    <property type="entry name" value="Glyco_hydro_57/38_cen_sf"/>
</dbReference>
<sequence length="534" mass="61711">MTAKGYLALVLHAHLPYVRHPEHEEFLEEDWLFEAIIETYLPLLSVVEGLKKDMVEFSLTISFSPTLTSMLQDSLLKERFLRHLNRLIELSEKEVERTAHIPKLNDLASNYLWSLSEAKKTYIEKYDCDIISAFGNLMDAGYLEIITCAATHGFLPLISQNELAVKAQIRIACDHHEKVFGKRPKGFWLPECAYYPGVEKHLKNEGILFFFVDSHGVLHSKPRPKYGVFAPVFTENGIAVFGRDTESSLQVWSARHGYPGDPVYRDFYRDIGFDLDLEYIKPYIQPTGHRKMTGIKYHRITGQNVDKKEIYDRQKALLKASEHAADFIEKRIIQLQNLSGLMDRPPIITAPYDAELFGHWWSEGPDFLNFLFRKIHHGQSGLKTITPVEYLRLYPLNQPVSLSASSWGSMGFSNVWLNESNDWIYPHLHKSAERMEEMATRFYDANGTTLRAMNQAMRELLLAQGSDWAFIMKTGGMVPYAEKRVKDHVSRFNRLYKEVMAQNIDEGFLKEIESMDNIFPDIDIRIFASRLKSR</sequence>
<dbReference type="AlphaFoldDB" id="A0A3B1BM47"/>
<feature type="domain" description="1,4-alpha-glucan branching enzyme C-terminal" evidence="4">
    <location>
        <begin position="427"/>
        <end position="527"/>
    </location>
</feature>
<dbReference type="SUPFAM" id="SSF88688">
    <property type="entry name" value="Families 57/38 glycoside transferase middle domain"/>
    <property type="match status" value="1"/>
</dbReference>
<evidence type="ECO:0000313" key="5">
    <source>
        <dbReference type="EMBL" id="VAX15611.1"/>
    </source>
</evidence>
<dbReference type="CDD" id="cd10792">
    <property type="entry name" value="GH57N_AmyC_like"/>
    <property type="match status" value="1"/>
</dbReference>
<proteinExistence type="inferred from homology"/>
<dbReference type="InterPro" id="IPR011330">
    <property type="entry name" value="Glyco_hydro/deAcase_b/a-brl"/>
</dbReference>
<dbReference type="InterPro" id="IPR040042">
    <property type="entry name" value="Branching_enz_MT3115-like"/>
</dbReference>
<reference evidence="5" key="1">
    <citation type="submission" date="2018-06" db="EMBL/GenBank/DDBJ databases">
        <authorList>
            <person name="Zhirakovskaya E."/>
        </authorList>
    </citation>
    <scope>NUCLEOTIDE SEQUENCE</scope>
</reference>
<organism evidence="5">
    <name type="scientific">hydrothermal vent metagenome</name>
    <dbReference type="NCBI Taxonomy" id="652676"/>
    <lineage>
        <taxon>unclassified sequences</taxon>
        <taxon>metagenomes</taxon>
        <taxon>ecological metagenomes</taxon>
    </lineage>
</organism>
<dbReference type="Gene3D" id="3.20.110.10">
    <property type="entry name" value="Glycoside hydrolase 38, N terminal domain"/>
    <property type="match status" value="1"/>
</dbReference>
<protein>
    <submittedName>
        <fullName evidence="5">Glycogen branching enzyme, GH-57-type, archaeal</fullName>
        <ecNumber evidence="5">2.4.1.18</ecNumber>
    </submittedName>
</protein>
<dbReference type="Pfam" id="PF03065">
    <property type="entry name" value="Glyco_hydro_57"/>
    <property type="match status" value="1"/>
</dbReference>
<keyword evidence="5" id="KW-0808">Transferase</keyword>
<dbReference type="EMBL" id="UOGC01000015">
    <property type="protein sequence ID" value="VAX15611.1"/>
    <property type="molecule type" value="Genomic_DNA"/>
</dbReference>
<gene>
    <name evidence="5" type="ORF">MNBD_NITROSPINAE01-1339</name>
</gene>